<organism evidence="1 2">
    <name type="scientific">Candidatus Parvarchaeum acidiphilum ARMAN-4</name>
    <dbReference type="NCBI Taxonomy" id="662760"/>
    <lineage>
        <taxon>Archaea</taxon>
        <taxon>Candidatus Parvarchaeota</taxon>
        <taxon>Candidatus Parvarchaeum</taxon>
    </lineage>
</organism>
<proteinExistence type="predicted"/>
<evidence type="ECO:0008006" key="3">
    <source>
        <dbReference type="Google" id="ProtNLM"/>
    </source>
</evidence>
<protein>
    <recommendedName>
        <fullName evidence="3">HhH-GPD domain-containing protein</fullName>
    </recommendedName>
</protein>
<accession>D2EEG4</accession>
<evidence type="ECO:0000313" key="1">
    <source>
        <dbReference type="EMBL" id="EEZ93182.1"/>
    </source>
</evidence>
<sequence>MKDNELKLFGSEIKTEAERFAKLCKKGKRWGGNAVLIILDSCLDSTGLNYFTVVLPKVNYFREKYIKSGKVLNCSDFSKINKNELLTLFKNKRVWAAMKEICKVISKKDPKKSEIEALKEWAKNADPFKFKEDEIGRIKGVGLSTFQYLRIQSGVDTIMPDKVIMNWITRNFKPLKNPYECISEGMKISKRYGISQTELCWSIWIKESGELNRIKIE</sequence>
<reference evidence="1 2" key="1">
    <citation type="journal article" date="2010" name="Proc. Natl. Acad. Sci. U.S.A.">
        <title>Enigmatic, ultrasmall, uncultivated Archaea.</title>
        <authorList>
            <person name="Baker B.J."/>
            <person name="Comolli L.R."/>
            <person name="Dick G.J."/>
            <person name="Hauser L.J."/>
            <person name="Hyatt D."/>
            <person name="Dill B.D."/>
            <person name="Land M.L."/>
            <person name="Verberkmoes N.C."/>
            <person name="Hettich R.L."/>
            <person name="Banfield J.F."/>
        </authorList>
    </citation>
    <scope>NUCLEOTIDE SEQUENCE [LARGE SCALE GENOMIC DNA]</scope>
</reference>
<dbReference type="AlphaFoldDB" id="D2EEG4"/>
<gene>
    <name evidence="1" type="ORF">BJBARM4_0104</name>
</gene>
<dbReference type="Proteomes" id="UP000009375">
    <property type="component" value="Unassembled WGS sequence"/>
</dbReference>
<dbReference type="EMBL" id="GG730040">
    <property type="protein sequence ID" value="EEZ93182.1"/>
    <property type="molecule type" value="Genomic_DNA"/>
</dbReference>
<name>D2EEG4_PARA4</name>
<evidence type="ECO:0000313" key="2">
    <source>
        <dbReference type="Proteomes" id="UP000009375"/>
    </source>
</evidence>